<dbReference type="PROSITE" id="PS00018">
    <property type="entry name" value="EF_HAND_1"/>
    <property type="match status" value="1"/>
</dbReference>
<protein>
    <recommendedName>
        <fullName evidence="3">EF-hand domain-containing protein</fullName>
    </recommendedName>
</protein>
<name>A0ABT3JG30_9SPHN</name>
<organism evidence="1 2">
    <name type="scientific">Sphingomonas arvum</name>
    <dbReference type="NCBI Taxonomy" id="2992113"/>
    <lineage>
        <taxon>Bacteria</taxon>
        <taxon>Pseudomonadati</taxon>
        <taxon>Pseudomonadota</taxon>
        <taxon>Alphaproteobacteria</taxon>
        <taxon>Sphingomonadales</taxon>
        <taxon>Sphingomonadaceae</taxon>
        <taxon>Sphingomonas</taxon>
    </lineage>
</organism>
<gene>
    <name evidence="1" type="ORF">OMW55_09450</name>
</gene>
<sequence>MLAFALFALAAAPPNLNPAAADLFERDPELKAWAVTRFDLNGDGWLTSFEAQPALLFFKDVADTNQDGRVTVSEYSAAKAYLQARDGGLATAVSAVRAVTAPPAR</sequence>
<dbReference type="InterPro" id="IPR018247">
    <property type="entry name" value="EF_Hand_1_Ca_BS"/>
</dbReference>
<dbReference type="Proteomes" id="UP001526246">
    <property type="component" value="Unassembled WGS sequence"/>
</dbReference>
<dbReference type="EMBL" id="JAPDOB010000002">
    <property type="protein sequence ID" value="MCW3798027.1"/>
    <property type="molecule type" value="Genomic_DNA"/>
</dbReference>
<accession>A0ABT3JG30</accession>
<evidence type="ECO:0008006" key="3">
    <source>
        <dbReference type="Google" id="ProtNLM"/>
    </source>
</evidence>
<evidence type="ECO:0000313" key="2">
    <source>
        <dbReference type="Proteomes" id="UP001526246"/>
    </source>
</evidence>
<dbReference type="RefSeq" id="WP_264882670.1">
    <property type="nucleotide sequence ID" value="NZ_JAPDOB010000002.1"/>
</dbReference>
<reference evidence="1 2" key="1">
    <citation type="submission" date="2022-10" db="EMBL/GenBank/DDBJ databases">
        <title>Sphingomonas sp.</title>
        <authorList>
            <person name="Jin C."/>
        </authorList>
    </citation>
    <scope>NUCLEOTIDE SEQUENCE [LARGE SCALE GENOMIC DNA]</scope>
    <source>
        <strain evidence="1 2">BN140010</strain>
    </source>
</reference>
<comment type="caution">
    <text evidence="1">The sequence shown here is derived from an EMBL/GenBank/DDBJ whole genome shotgun (WGS) entry which is preliminary data.</text>
</comment>
<keyword evidence="2" id="KW-1185">Reference proteome</keyword>
<dbReference type="InterPro" id="IPR011992">
    <property type="entry name" value="EF-hand-dom_pair"/>
</dbReference>
<dbReference type="SUPFAM" id="SSF47473">
    <property type="entry name" value="EF-hand"/>
    <property type="match status" value="1"/>
</dbReference>
<evidence type="ECO:0000313" key="1">
    <source>
        <dbReference type="EMBL" id="MCW3798027.1"/>
    </source>
</evidence>
<proteinExistence type="predicted"/>